<comment type="caution">
    <text evidence="1">The sequence shown here is derived from an EMBL/GenBank/DDBJ whole genome shotgun (WGS) entry which is preliminary data.</text>
</comment>
<keyword evidence="2" id="KW-1185">Reference proteome</keyword>
<dbReference type="EMBL" id="JBHTBX010000001">
    <property type="protein sequence ID" value="MFC7433297.1"/>
    <property type="molecule type" value="Genomic_DNA"/>
</dbReference>
<evidence type="ECO:0000313" key="2">
    <source>
        <dbReference type="Proteomes" id="UP001596495"/>
    </source>
</evidence>
<sequence length="246" mass="25430">MDAQINSLNIQADAAKSIMANANAMAPLQQQQMQFGLMAARTAYADSREDRRYMLERRGQLTTQQNRMIKEANEFNLPGRQEELASKAMADVETAAASADQDRVRSLTRMGVNPNSTRFGVDANAASLAKAGIKASSGNAARAQAREEGRELTNRAANALAGYPAMGMAATQNSAANGMAGVTIVNQGLAGMTSGYSAAAGAASGAGSTAAQLYGTQSGIYQNSRNAAAQEDAALWGAVGMGAVAI</sequence>
<evidence type="ECO:0000313" key="1">
    <source>
        <dbReference type="EMBL" id="MFC7433297.1"/>
    </source>
</evidence>
<proteinExistence type="predicted"/>
<reference evidence="2" key="1">
    <citation type="journal article" date="2019" name="Int. J. Syst. Evol. Microbiol.">
        <title>The Global Catalogue of Microorganisms (GCM) 10K type strain sequencing project: providing services to taxonomists for standard genome sequencing and annotation.</title>
        <authorList>
            <consortium name="The Broad Institute Genomics Platform"/>
            <consortium name="The Broad Institute Genome Sequencing Center for Infectious Disease"/>
            <person name="Wu L."/>
            <person name="Ma J."/>
        </authorList>
    </citation>
    <scope>NUCLEOTIDE SEQUENCE [LARGE SCALE GENOMIC DNA]</scope>
    <source>
        <strain evidence="2">CCUG 54518</strain>
    </source>
</reference>
<protein>
    <submittedName>
        <fullName evidence="1">Uncharacterized protein</fullName>
    </submittedName>
</protein>
<organism evidence="1 2">
    <name type="scientific">Hydrogenophaga bisanensis</name>
    <dbReference type="NCBI Taxonomy" id="439611"/>
    <lineage>
        <taxon>Bacteria</taxon>
        <taxon>Pseudomonadati</taxon>
        <taxon>Pseudomonadota</taxon>
        <taxon>Betaproteobacteria</taxon>
        <taxon>Burkholderiales</taxon>
        <taxon>Comamonadaceae</taxon>
        <taxon>Hydrogenophaga</taxon>
    </lineage>
</organism>
<name>A0ABW2R4I3_9BURK</name>
<accession>A0ABW2R4I3</accession>
<gene>
    <name evidence="1" type="ORF">ACFQNJ_02090</name>
</gene>
<dbReference type="RefSeq" id="WP_374638873.1">
    <property type="nucleotide sequence ID" value="NZ_JBHTBX010000001.1"/>
</dbReference>
<dbReference type="Proteomes" id="UP001596495">
    <property type="component" value="Unassembled WGS sequence"/>
</dbReference>